<dbReference type="GO" id="GO:0004523">
    <property type="term" value="F:RNA-DNA hybrid ribonuclease activity"/>
    <property type="evidence" value="ECO:0007669"/>
    <property type="project" value="InterPro"/>
</dbReference>
<dbReference type="Proteomes" id="UP000886595">
    <property type="component" value="Unassembled WGS sequence"/>
</dbReference>
<dbReference type="OrthoDB" id="1108032at2759"/>
<protein>
    <recommendedName>
        <fullName evidence="1">RNase H type-1 domain-containing protein</fullName>
    </recommendedName>
</protein>
<name>A0A8X7WMW0_BRACI</name>
<evidence type="ECO:0000313" key="2">
    <source>
        <dbReference type="EMBL" id="KAG2332376.1"/>
    </source>
</evidence>
<accession>A0A8X7WMW0</accession>
<keyword evidence="3" id="KW-1185">Reference proteome</keyword>
<sequence length="129" mass="14257">MVASSLESDLLSFRWAIECLATIHFDTVVFESPSYVAGEAILHPESFPQYGALLNSIRRQLQSFRIWRIAFVHKEGNLCVDAIALSVTRDHLYQSYIGRAGPSWLNQLIQAEAAAATSPCLCNAGSREA</sequence>
<dbReference type="GO" id="GO:0003676">
    <property type="term" value="F:nucleic acid binding"/>
    <property type="evidence" value="ECO:0007669"/>
    <property type="project" value="InterPro"/>
</dbReference>
<evidence type="ECO:0000313" key="3">
    <source>
        <dbReference type="Proteomes" id="UP000886595"/>
    </source>
</evidence>
<gene>
    <name evidence="2" type="ORF">Bca52824_003556</name>
</gene>
<dbReference type="AlphaFoldDB" id="A0A8X7WMW0"/>
<dbReference type="Pfam" id="PF13456">
    <property type="entry name" value="RVT_3"/>
    <property type="match status" value="1"/>
</dbReference>
<dbReference type="InterPro" id="IPR002156">
    <property type="entry name" value="RNaseH_domain"/>
</dbReference>
<reference evidence="2 3" key="1">
    <citation type="submission" date="2020-02" db="EMBL/GenBank/DDBJ databases">
        <authorList>
            <person name="Ma Q."/>
            <person name="Huang Y."/>
            <person name="Song X."/>
            <person name="Pei D."/>
        </authorList>
    </citation>
    <scope>NUCLEOTIDE SEQUENCE [LARGE SCALE GENOMIC DNA]</scope>
    <source>
        <strain evidence="2">Sxm20200214</strain>
        <tissue evidence="2">Leaf</tissue>
    </source>
</reference>
<proteinExistence type="predicted"/>
<dbReference type="EMBL" id="JAAMPC010000001">
    <property type="protein sequence ID" value="KAG2332376.1"/>
    <property type="molecule type" value="Genomic_DNA"/>
</dbReference>
<evidence type="ECO:0000259" key="1">
    <source>
        <dbReference type="Pfam" id="PF13456"/>
    </source>
</evidence>
<feature type="domain" description="RNase H type-1" evidence="1">
    <location>
        <begin position="3"/>
        <end position="84"/>
    </location>
</feature>
<comment type="caution">
    <text evidence="2">The sequence shown here is derived from an EMBL/GenBank/DDBJ whole genome shotgun (WGS) entry which is preliminary data.</text>
</comment>
<organism evidence="2 3">
    <name type="scientific">Brassica carinata</name>
    <name type="common">Ethiopian mustard</name>
    <name type="synonym">Abyssinian cabbage</name>
    <dbReference type="NCBI Taxonomy" id="52824"/>
    <lineage>
        <taxon>Eukaryota</taxon>
        <taxon>Viridiplantae</taxon>
        <taxon>Streptophyta</taxon>
        <taxon>Embryophyta</taxon>
        <taxon>Tracheophyta</taxon>
        <taxon>Spermatophyta</taxon>
        <taxon>Magnoliopsida</taxon>
        <taxon>eudicotyledons</taxon>
        <taxon>Gunneridae</taxon>
        <taxon>Pentapetalae</taxon>
        <taxon>rosids</taxon>
        <taxon>malvids</taxon>
        <taxon>Brassicales</taxon>
        <taxon>Brassicaceae</taxon>
        <taxon>Brassiceae</taxon>
        <taxon>Brassica</taxon>
    </lineage>
</organism>